<dbReference type="AlphaFoldDB" id="A0A075GWS1"/>
<organism evidence="1">
    <name type="scientific">uncultured marine thaumarchaeote KM3_28_B05</name>
    <dbReference type="NCBI Taxonomy" id="1456111"/>
    <lineage>
        <taxon>Archaea</taxon>
        <taxon>Nitrososphaerota</taxon>
        <taxon>environmental samples</taxon>
    </lineage>
</organism>
<reference evidence="1" key="1">
    <citation type="journal article" date="2014" name="Genome Biol. Evol.">
        <title>Pangenome evidence for extensive interdomain horizontal transfer affecting lineage core and shell genes in uncultured planktonic thaumarchaeota and euryarchaeota.</title>
        <authorList>
            <person name="Deschamps P."/>
            <person name="Zivanovic Y."/>
            <person name="Moreira D."/>
            <person name="Rodriguez-Valera F."/>
            <person name="Lopez-Garcia P."/>
        </authorList>
    </citation>
    <scope>NUCLEOTIDE SEQUENCE</scope>
</reference>
<proteinExistence type="predicted"/>
<evidence type="ECO:0000313" key="1">
    <source>
        <dbReference type="EMBL" id="AIF08286.1"/>
    </source>
</evidence>
<protein>
    <submittedName>
        <fullName evidence="1">Uncharacterized protein</fullName>
    </submittedName>
</protein>
<sequence>MKISLNTPVTLNLEKIQHIKSIIEKNIGQNQLSIKNLEPEELYDYQKILQICEFILVKYENKKSLHENLKKLVNVLDTTMMSIESLDDEINELSISADLSINRLKDFKSNLIKSPYDEQPRTIN</sequence>
<dbReference type="EMBL" id="KF900826">
    <property type="protein sequence ID" value="AIF08286.1"/>
    <property type="molecule type" value="Genomic_DNA"/>
</dbReference>
<name>A0A075GWS1_9ARCH</name>
<accession>A0A075GWS1</accession>